<proteinExistence type="predicted"/>
<reference evidence="1" key="1">
    <citation type="journal article" date="2020" name="mSystems">
        <title>Genome- and Community-Level Interaction Insights into Carbon Utilization and Element Cycling Functions of Hydrothermarchaeota in Hydrothermal Sediment.</title>
        <authorList>
            <person name="Zhou Z."/>
            <person name="Liu Y."/>
            <person name="Xu W."/>
            <person name="Pan J."/>
            <person name="Luo Z.H."/>
            <person name="Li M."/>
        </authorList>
    </citation>
    <scope>NUCLEOTIDE SEQUENCE [LARGE SCALE GENOMIC DNA]</scope>
    <source>
        <strain evidence="1">SpSt-754</strain>
    </source>
</reference>
<dbReference type="EMBL" id="DTGD01000254">
    <property type="protein sequence ID" value="HGB36587.1"/>
    <property type="molecule type" value="Genomic_DNA"/>
</dbReference>
<accession>A0A7V3KPU2</accession>
<organism evidence="1">
    <name type="scientific">candidate division WOR-3 bacterium</name>
    <dbReference type="NCBI Taxonomy" id="2052148"/>
    <lineage>
        <taxon>Bacteria</taxon>
        <taxon>Bacteria division WOR-3</taxon>
    </lineage>
</organism>
<dbReference type="InterPro" id="IPR026444">
    <property type="entry name" value="Secre_tail"/>
</dbReference>
<dbReference type="SUPFAM" id="SSF69318">
    <property type="entry name" value="Integrin alpha N-terminal domain"/>
    <property type="match status" value="1"/>
</dbReference>
<name>A0A7V3KPU2_UNCW3</name>
<comment type="caution">
    <text evidence="1">The sequence shown here is derived from an EMBL/GenBank/DDBJ whole genome shotgun (WGS) entry which is preliminary data.</text>
</comment>
<protein>
    <submittedName>
        <fullName evidence="1">T9SS type A sorting domain-containing protein</fullName>
    </submittedName>
</protein>
<sequence>MDGYLYVYNRTGQVIQGFPVDLFSYAYITPQIWDINGDGTKELVTSSWGNNLFVFSTSWISNNLYWPMYKHDRYRTGNADFFNPSVIESKLEEDQKVGFESERGNYWVYDVTGRLIFKGSKADFEQRMKSGLLRMGVYFVKIENSKHLIKRVVIR</sequence>
<dbReference type="NCBIfam" id="TIGR04183">
    <property type="entry name" value="Por_Secre_tail"/>
    <property type="match status" value="1"/>
</dbReference>
<evidence type="ECO:0000313" key="1">
    <source>
        <dbReference type="EMBL" id="HGB36587.1"/>
    </source>
</evidence>
<gene>
    <name evidence="1" type="ORF">ENV38_06765</name>
</gene>
<dbReference type="InterPro" id="IPR028994">
    <property type="entry name" value="Integrin_alpha_N"/>
</dbReference>
<dbReference type="AlphaFoldDB" id="A0A7V3KPU2"/>